<dbReference type="HOGENOM" id="CLU_1224901_0_0_1"/>
<feature type="compositionally biased region" description="Basic and acidic residues" evidence="1">
    <location>
        <begin position="12"/>
        <end position="34"/>
    </location>
</feature>
<name>A0A0C3CE90_HEBCY</name>
<proteinExistence type="predicted"/>
<evidence type="ECO:0000313" key="3">
    <source>
        <dbReference type="Proteomes" id="UP000053424"/>
    </source>
</evidence>
<feature type="compositionally biased region" description="Basic residues" evidence="1">
    <location>
        <begin position="1"/>
        <end position="11"/>
    </location>
</feature>
<feature type="region of interest" description="Disordered" evidence="1">
    <location>
        <begin position="1"/>
        <end position="43"/>
    </location>
</feature>
<dbReference type="EMBL" id="KN831777">
    <property type="protein sequence ID" value="KIM42529.1"/>
    <property type="molecule type" value="Genomic_DNA"/>
</dbReference>
<gene>
    <name evidence="2" type="ORF">M413DRAFT_10090</name>
</gene>
<dbReference type="Proteomes" id="UP000053424">
    <property type="component" value="Unassembled WGS sequence"/>
</dbReference>
<keyword evidence="3" id="KW-1185">Reference proteome</keyword>
<reference evidence="2 3" key="1">
    <citation type="submission" date="2014-04" db="EMBL/GenBank/DDBJ databases">
        <authorList>
            <consortium name="DOE Joint Genome Institute"/>
            <person name="Kuo A."/>
            <person name="Gay G."/>
            <person name="Dore J."/>
            <person name="Kohler A."/>
            <person name="Nagy L.G."/>
            <person name="Floudas D."/>
            <person name="Copeland A."/>
            <person name="Barry K.W."/>
            <person name="Cichocki N."/>
            <person name="Veneault-Fourrey C."/>
            <person name="LaButti K."/>
            <person name="Lindquist E.A."/>
            <person name="Lipzen A."/>
            <person name="Lundell T."/>
            <person name="Morin E."/>
            <person name="Murat C."/>
            <person name="Sun H."/>
            <person name="Tunlid A."/>
            <person name="Henrissat B."/>
            <person name="Grigoriev I.V."/>
            <person name="Hibbett D.S."/>
            <person name="Martin F."/>
            <person name="Nordberg H.P."/>
            <person name="Cantor M.N."/>
            <person name="Hua S.X."/>
        </authorList>
    </citation>
    <scope>NUCLEOTIDE SEQUENCE [LARGE SCALE GENOMIC DNA]</scope>
    <source>
        <strain evidence="3">h7</strain>
    </source>
</reference>
<evidence type="ECO:0000256" key="1">
    <source>
        <dbReference type="SAM" id="MobiDB-lite"/>
    </source>
</evidence>
<sequence length="226" mass="25552">MTHKSLKRSRTLRRDTEELEHIESPSTRVRHDSNDGNVLHSGNDQTVNMLESIRGTFTDNHASHKQVPQWKDAGEIAHLFLCKLKEDASKKNASVSKHQETVKLEPSESTMLDNVTINSGNEFNNHIMKTMVRSQDAGLNEGPENAVKSDYEISKENYQIIVEEYLRCKAFVRGVATEISAGKGVSDWDRLLQAKLTISALDHDVWFKHCRILWGPKLKAKGAAFI</sequence>
<evidence type="ECO:0000313" key="2">
    <source>
        <dbReference type="EMBL" id="KIM42529.1"/>
    </source>
</evidence>
<accession>A0A0C3CE90</accession>
<protein>
    <submittedName>
        <fullName evidence="2">Uncharacterized protein</fullName>
    </submittedName>
</protein>
<dbReference type="AlphaFoldDB" id="A0A0C3CE90"/>
<reference evidence="3" key="2">
    <citation type="submission" date="2015-01" db="EMBL/GenBank/DDBJ databases">
        <title>Evolutionary Origins and Diversification of the Mycorrhizal Mutualists.</title>
        <authorList>
            <consortium name="DOE Joint Genome Institute"/>
            <consortium name="Mycorrhizal Genomics Consortium"/>
            <person name="Kohler A."/>
            <person name="Kuo A."/>
            <person name="Nagy L.G."/>
            <person name="Floudas D."/>
            <person name="Copeland A."/>
            <person name="Barry K.W."/>
            <person name="Cichocki N."/>
            <person name="Veneault-Fourrey C."/>
            <person name="LaButti K."/>
            <person name="Lindquist E.A."/>
            <person name="Lipzen A."/>
            <person name="Lundell T."/>
            <person name="Morin E."/>
            <person name="Murat C."/>
            <person name="Riley R."/>
            <person name="Ohm R."/>
            <person name="Sun H."/>
            <person name="Tunlid A."/>
            <person name="Henrissat B."/>
            <person name="Grigoriev I.V."/>
            <person name="Hibbett D.S."/>
            <person name="Martin F."/>
        </authorList>
    </citation>
    <scope>NUCLEOTIDE SEQUENCE [LARGE SCALE GENOMIC DNA]</scope>
    <source>
        <strain evidence="3">h7</strain>
    </source>
</reference>
<organism evidence="2 3">
    <name type="scientific">Hebeloma cylindrosporum</name>
    <dbReference type="NCBI Taxonomy" id="76867"/>
    <lineage>
        <taxon>Eukaryota</taxon>
        <taxon>Fungi</taxon>
        <taxon>Dikarya</taxon>
        <taxon>Basidiomycota</taxon>
        <taxon>Agaricomycotina</taxon>
        <taxon>Agaricomycetes</taxon>
        <taxon>Agaricomycetidae</taxon>
        <taxon>Agaricales</taxon>
        <taxon>Agaricineae</taxon>
        <taxon>Hymenogastraceae</taxon>
        <taxon>Hebeloma</taxon>
    </lineage>
</organism>